<protein>
    <submittedName>
        <fullName evidence="2">UDP-glucuronosyltransferase</fullName>
    </submittedName>
</protein>
<dbReference type="WBParaSite" id="ES5_v2.g16125.t1">
    <property type="protein sequence ID" value="ES5_v2.g16125.t1"/>
    <property type="gene ID" value="ES5_v2.g16125"/>
</dbReference>
<evidence type="ECO:0000313" key="1">
    <source>
        <dbReference type="Proteomes" id="UP000887579"/>
    </source>
</evidence>
<reference evidence="2" key="1">
    <citation type="submission" date="2022-11" db="UniProtKB">
        <authorList>
            <consortium name="WormBaseParasite"/>
        </authorList>
    </citation>
    <scope>IDENTIFICATION</scope>
</reference>
<sequence>MQSKKGTIVFSLGTIAPTSMIDVTTKQNIINIFSQFKDYNFILKVDKDEEVFVKLASETTNIMTTSWMPQSDILGSGRIKLFIMHGGFNGLLEAATYGVPVIVIPLYADQYRNAKTAEYRDQYRNAKTAEYRGFGVVVQKMLLGGPALKDAISTVLTTPEYEIKAKRISTLIRSKPFKPNETFIKWINFVSTNGLLPELIPEGAKMGIIEYFCLDVIVVTFSLPIFIMFLVVYIIRQIYYSFIHTKLKSE</sequence>
<evidence type="ECO:0000313" key="2">
    <source>
        <dbReference type="WBParaSite" id="ES5_v2.g16125.t1"/>
    </source>
</evidence>
<accession>A0AC34FFA3</accession>
<proteinExistence type="predicted"/>
<dbReference type="Proteomes" id="UP000887579">
    <property type="component" value="Unplaced"/>
</dbReference>
<organism evidence="1 2">
    <name type="scientific">Panagrolaimus sp. ES5</name>
    <dbReference type="NCBI Taxonomy" id="591445"/>
    <lineage>
        <taxon>Eukaryota</taxon>
        <taxon>Metazoa</taxon>
        <taxon>Ecdysozoa</taxon>
        <taxon>Nematoda</taxon>
        <taxon>Chromadorea</taxon>
        <taxon>Rhabditida</taxon>
        <taxon>Tylenchina</taxon>
        <taxon>Panagrolaimomorpha</taxon>
        <taxon>Panagrolaimoidea</taxon>
        <taxon>Panagrolaimidae</taxon>
        <taxon>Panagrolaimus</taxon>
    </lineage>
</organism>
<name>A0AC34FFA3_9BILA</name>